<gene>
    <name evidence="2" type="ORF">EV702DRAFT_1133413</name>
</gene>
<reference evidence="2" key="1">
    <citation type="journal article" date="2020" name="New Phytol.">
        <title>Comparative genomics reveals dynamic genome evolution in host specialist ectomycorrhizal fungi.</title>
        <authorList>
            <person name="Lofgren L.A."/>
            <person name="Nguyen N.H."/>
            <person name="Vilgalys R."/>
            <person name="Ruytinx J."/>
            <person name="Liao H.L."/>
            <person name="Branco S."/>
            <person name="Kuo A."/>
            <person name="LaButti K."/>
            <person name="Lipzen A."/>
            <person name="Andreopoulos W."/>
            <person name="Pangilinan J."/>
            <person name="Riley R."/>
            <person name="Hundley H."/>
            <person name="Na H."/>
            <person name="Barry K."/>
            <person name="Grigoriev I.V."/>
            <person name="Stajich J.E."/>
            <person name="Kennedy P.G."/>
        </authorList>
    </citation>
    <scope>NUCLEOTIDE SEQUENCE</scope>
    <source>
        <strain evidence="2">DOB743</strain>
    </source>
</reference>
<dbReference type="OrthoDB" id="2683831at2759"/>
<feature type="compositionally biased region" description="Low complexity" evidence="1">
    <location>
        <begin position="121"/>
        <end position="132"/>
    </location>
</feature>
<organism evidence="2 3">
    <name type="scientific">Suillus placidus</name>
    <dbReference type="NCBI Taxonomy" id="48579"/>
    <lineage>
        <taxon>Eukaryota</taxon>
        <taxon>Fungi</taxon>
        <taxon>Dikarya</taxon>
        <taxon>Basidiomycota</taxon>
        <taxon>Agaricomycotina</taxon>
        <taxon>Agaricomycetes</taxon>
        <taxon>Agaricomycetidae</taxon>
        <taxon>Boletales</taxon>
        <taxon>Suillineae</taxon>
        <taxon>Suillaceae</taxon>
        <taxon>Suillus</taxon>
    </lineage>
</organism>
<protein>
    <submittedName>
        <fullName evidence="2">Uncharacterized protein</fullName>
    </submittedName>
</protein>
<evidence type="ECO:0000313" key="2">
    <source>
        <dbReference type="EMBL" id="KAG1772589.1"/>
    </source>
</evidence>
<dbReference type="AlphaFoldDB" id="A0A9P7CYA8"/>
<accession>A0A9P7CYA8</accession>
<evidence type="ECO:0000313" key="3">
    <source>
        <dbReference type="Proteomes" id="UP000714275"/>
    </source>
</evidence>
<name>A0A9P7CYA8_9AGAM</name>
<sequence length="257" mass="27702">MVSFWKSFYTSREQVLADIESILEAILKLCTANLDSLTQEERSSFMDEYCSLADARVRLNKGTPNSTLTGALDECEKLKLRIETECHISATPESRKSSIALVDPDPSETFSAPTTTSGNDSHPSPSTGTSSTCVAHETISSTSAVHIHHPSDTDCMIFGPESSVGSPTFNIDSQEATGATHTFPGDSPSHGLSAKRLPPAGAHQPQAAHTMKRERVMYFAPGTVTGSPTFNIRSPRASGTIEQVISHRAETLTESFR</sequence>
<proteinExistence type="predicted"/>
<dbReference type="EMBL" id="JABBWD010000052">
    <property type="protein sequence ID" value="KAG1772589.1"/>
    <property type="molecule type" value="Genomic_DNA"/>
</dbReference>
<comment type="caution">
    <text evidence="2">The sequence shown here is derived from an EMBL/GenBank/DDBJ whole genome shotgun (WGS) entry which is preliminary data.</text>
</comment>
<feature type="region of interest" description="Disordered" evidence="1">
    <location>
        <begin position="93"/>
        <end position="134"/>
    </location>
</feature>
<dbReference type="Proteomes" id="UP000714275">
    <property type="component" value="Unassembled WGS sequence"/>
</dbReference>
<evidence type="ECO:0000256" key="1">
    <source>
        <dbReference type="SAM" id="MobiDB-lite"/>
    </source>
</evidence>
<feature type="compositionally biased region" description="Polar residues" evidence="1">
    <location>
        <begin position="108"/>
        <end position="120"/>
    </location>
</feature>
<feature type="region of interest" description="Disordered" evidence="1">
    <location>
        <begin position="176"/>
        <end position="202"/>
    </location>
</feature>
<keyword evidence="3" id="KW-1185">Reference proteome</keyword>